<reference evidence="1" key="1">
    <citation type="submission" date="2022-04" db="EMBL/GenBank/DDBJ databases">
        <title>Chromosome-scale genome assembly of Holotrichia oblita Faldermann.</title>
        <authorList>
            <person name="Rongchong L."/>
        </authorList>
    </citation>
    <scope>NUCLEOTIDE SEQUENCE</scope>
    <source>
        <strain evidence="1">81SQS9</strain>
    </source>
</reference>
<gene>
    <name evidence="1" type="ORF">MML48_3g00016550</name>
</gene>
<name>A0ACB9TDG0_HOLOL</name>
<evidence type="ECO:0000313" key="1">
    <source>
        <dbReference type="EMBL" id="KAI4464710.1"/>
    </source>
</evidence>
<dbReference type="Proteomes" id="UP001056778">
    <property type="component" value="Chromosome 3"/>
</dbReference>
<keyword evidence="2" id="KW-1185">Reference proteome</keyword>
<sequence>MNHCSSLANKKFVSTNGNTTQKSSTSSCNIHNVQQFGDFSRFPRDGSNNGDSIISSSGSLHQNKQNTLKRYKDNTIDDYFKCKRSYSDDTRNKKPKIISISSTSSDEDDTICFSAVRAAKNREINKTSFNNGRKSNISNSRVFENDKIDSNDDLLAYITSQEENTEFLISLHNDASNIRQKHYIDHNKNIQLPPINTTHGTNYQKLLEDDLDFFESLTETNDNKFIDLLCSINRDCEKVTPTRVRNELPLDLFLQNFNSNQHHSQPVLCHKCGSQVDSNNTQKEYKFKYVREIKENNDESNKTIASKNKYQETDSGSITQNNFWSDLDFNRIKQQSEHSSSVLQTLGESNNRKDDFICLQSLAFARNEPGLLNYSISSSNSTNFTQMKTTQSSQVIENSISKTQDEIGLFHKRNSLFSTHSSSLFTTQETPNSSSQIIQKSSPILESNNNIEMSDLKVVNQSYDLYKYEPDEKASREVIQNSTLMSLESIADENLNKSILYSAQFSTKFDSSSLINIDLNKQEAKENLDTNKIHILQNVVLDNALINHHRNISAPNKSIQTLESRVLRDINASILNQDTPKAKHPILSSSNVKETQISTTTKFVENMPFDSKASCKSQKENDFQNDVNNLKEFLTEKMQDIGQYLLKNQNQDNARKIVSLLINNSTCTKRVNFRELYYQIKLKNFVKFQNEINKAIDLISCIIDEPPWDFGILAMQKGLVYGDLKITLSENEIINCNIPGGSLVPQDQRNITKLESDASFILIVEKDSVFQKLLDEDLPNRTATKTLYIFKAKGYLDISTRLFVKKLWQILKIPVFALVDADPCGIEIMLTYRFGSLALCHLSRYLALPSLRWIGIHPSEIISLNITREPLTKRDQNKIRSLLTRPYMHFVPKIKEELELMLKKDFKAQIEGVMKSENYMRNFYIPSKLCAQDFI</sequence>
<organism evidence="1 2">
    <name type="scientific">Holotrichia oblita</name>
    <name type="common">Chafer beetle</name>
    <dbReference type="NCBI Taxonomy" id="644536"/>
    <lineage>
        <taxon>Eukaryota</taxon>
        <taxon>Metazoa</taxon>
        <taxon>Ecdysozoa</taxon>
        <taxon>Arthropoda</taxon>
        <taxon>Hexapoda</taxon>
        <taxon>Insecta</taxon>
        <taxon>Pterygota</taxon>
        <taxon>Neoptera</taxon>
        <taxon>Endopterygota</taxon>
        <taxon>Coleoptera</taxon>
        <taxon>Polyphaga</taxon>
        <taxon>Scarabaeiformia</taxon>
        <taxon>Scarabaeidae</taxon>
        <taxon>Melolonthinae</taxon>
        <taxon>Holotrichia</taxon>
    </lineage>
</organism>
<accession>A0ACB9TDG0</accession>
<evidence type="ECO:0000313" key="2">
    <source>
        <dbReference type="Proteomes" id="UP001056778"/>
    </source>
</evidence>
<proteinExistence type="predicted"/>
<protein>
    <submittedName>
        <fullName evidence="1">Meiotic recombination protein spo11</fullName>
    </submittedName>
</protein>
<dbReference type="EMBL" id="CM043017">
    <property type="protein sequence ID" value="KAI4464710.1"/>
    <property type="molecule type" value="Genomic_DNA"/>
</dbReference>
<comment type="caution">
    <text evidence="1">The sequence shown here is derived from an EMBL/GenBank/DDBJ whole genome shotgun (WGS) entry which is preliminary data.</text>
</comment>